<proteinExistence type="predicted"/>
<gene>
    <name evidence="3" type="ORF">IEO21_05935</name>
</gene>
<dbReference type="Pfam" id="PF10342">
    <property type="entry name" value="Kre9_KNH"/>
    <property type="match status" value="1"/>
</dbReference>
<evidence type="ECO:0000313" key="4">
    <source>
        <dbReference type="Proteomes" id="UP000639403"/>
    </source>
</evidence>
<evidence type="ECO:0000256" key="1">
    <source>
        <dbReference type="ARBA" id="ARBA00022729"/>
    </source>
</evidence>
<feature type="domain" description="Yeast cell wall synthesis Kre9/Knh1-like N-terminal" evidence="2">
    <location>
        <begin position="77"/>
        <end position="154"/>
    </location>
</feature>
<organism evidence="3 4">
    <name type="scientific">Rhodonia placenta</name>
    <dbReference type="NCBI Taxonomy" id="104341"/>
    <lineage>
        <taxon>Eukaryota</taxon>
        <taxon>Fungi</taxon>
        <taxon>Dikarya</taxon>
        <taxon>Basidiomycota</taxon>
        <taxon>Agaricomycotina</taxon>
        <taxon>Agaricomycetes</taxon>
        <taxon>Polyporales</taxon>
        <taxon>Adustoporiaceae</taxon>
        <taxon>Rhodonia</taxon>
    </lineage>
</organism>
<sequence>MEDIEYIKAEHERRLVLTKHFESIWSSSERTHTVSLRSNDTNLQLCTIGRALALTAFVASPSVCGLRLLTPTGAYPGGVVEETWVSEPSDPATFSLLLSNLNTHDTYALVASVNTSAGHVYFTTPDVPSSLDYVLEAVNVTNDNVVYSTTDPFVIS</sequence>
<dbReference type="EMBL" id="JADOXO010000120">
    <property type="protein sequence ID" value="KAF9812835.1"/>
    <property type="molecule type" value="Genomic_DNA"/>
</dbReference>
<evidence type="ECO:0000259" key="2">
    <source>
        <dbReference type="Pfam" id="PF10342"/>
    </source>
</evidence>
<dbReference type="AlphaFoldDB" id="A0A8H7P1F0"/>
<name>A0A8H7P1F0_9APHY</name>
<comment type="caution">
    <text evidence="3">The sequence shown here is derived from an EMBL/GenBank/DDBJ whole genome shotgun (WGS) entry which is preliminary data.</text>
</comment>
<dbReference type="InterPro" id="IPR018466">
    <property type="entry name" value="Kre9/Knh1-like_N"/>
</dbReference>
<reference evidence="3" key="1">
    <citation type="submission" date="2020-11" db="EMBL/GenBank/DDBJ databases">
        <authorList>
            <person name="Koelle M."/>
            <person name="Horta M.A.C."/>
            <person name="Nowrousian M."/>
            <person name="Ohm R.A."/>
            <person name="Benz P."/>
            <person name="Pilgard A."/>
        </authorList>
    </citation>
    <scope>NUCLEOTIDE SEQUENCE</scope>
    <source>
        <strain evidence="3">FPRL280</strain>
    </source>
</reference>
<reference evidence="3" key="2">
    <citation type="journal article" name="Front. Microbiol.">
        <title>Degradative Capacity of Two Strains of Rhodonia placenta: From Phenotype to Genotype.</title>
        <authorList>
            <person name="Kolle M."/>
            <person name="Horta M.A.C."/>
            <person name="Nowrousian M."/>
            <person name="Ohm R.A."/>
            <person name="Benz J.P."/>
            <person name="Pilgard A."/>
        </authorList>
    </citation>
    <scope>NUCLEOTIDE SEQUENCE</scope>
    <source>
        <strain evidence="3">FPRL280</strain>
    </source>
</reference>
<dbReference type="Proteomes" id="UP000639403">
    <property type="component" value="Unassembled WGS sequence"/>
</dbReference>
<accession>A0A8H7P1F0</accession>
<keyword evidence="1" id="KW-0732">Signal</keyword>
<protein>
    <recommendedName>
        <fullName evidence="2">Yeast cell wall synthesis Kre9/Knh1-like N-terminal domain-containing protein</fullName>
    </recommendedName>
</protein>
<evidence type="ECO:0000313" key="3">
    <source>
        <dbReference type="EMBL" id="KAF9812835.1"/>
    </source>
</evidence>